<evidence type="ECO:0000313" key="2">
    <source>
        <dbReference type="EMBL" id="AAA17334.1"/>
    </source>
</evidence>
<dbReference type="EMBL" id="U00022">
    <property type="protein sequence ID" value="AAA17334.1"/>
    <property type="molecule type" value="Genomic_DNA"/>
</dbReference>
<reference evidence="2" key="2">
    <citation type="submission" date="1994-03" db="EMBL/GenBank/DDBJ databases">
        <authorList>
            <person name="Robison K."/>
        </authorList>
    </citation>
    <scope>NUCLEOTIDE SEQUENCE</scope>
</reference>
<dbReference type="AlphaFoldDB" id="Q49911"/>
<feature type="compositionally biased region" description="Polar residues" evidence="1">
    <location>
        <begin position="93"/>
        <end position="112"/>
    </location>
</feature>
<proteinExistence type="predicted"/>
<protein>
    <submittedName>
        <fullName evidence="2">L308_F1_10</fullName>
    </submittedName>
</protein>
<evidence type="ECO:0000256" key="1">
    <source>
        <dbReference type="SAM" id="MobiDB-lite"/>
    </source>
</evidence>
<accession>Q49911</accession>
<reference evidence="2" key="1">
    <citation type="submission" date="1994-01" db="EMBL/GenBank/DDBJ databases">
        <authorList>
            <person name="Smith D.R."/>
        </authorList>
    </citation>
    <scope>NUCLEOTIDE SEQUENCE</scope>
</reference>
<feature type="region of interest" description="Disordered" evidence="1">
    <location>
        <begin position="93"/>
        <end position="123"/>
    </location>
</feature>
<name>Q49911_MYCLR</name>
<organism evidence="2">
    <name type="scientific">Mycobacterium leprae</name>
    <dbReference type="NCBI Taxonomy" id="1769"/>
    <lineage>
        <taxon>Bacteria</taxon>
        <taxon>Bacillati</taxon>
        <taxon>Actinomycetota</taxon>
        <taxon>Actinomycetes</taxon>
        <taxon>Mycobacteriales</taxon>
        <taxon>Mycobacteriaceae</taxon>
        <taxon>Mycobacterium</taxon>
    </lineage>
</organism>
<sequence>MSIPGLNLTTPSWTSSSQLNSAYMLTIVGGVADATIDLANVRRMPKMRFVFLQTRALVARRTQPAQNVDHHPQSNSQCQLVEVKRRLMQIQLQPPSGHTPSRATAPGISSRNPPGLRTGGYRPAHQGQQLQAYCGSGWVSRYIRPRQGVHRTDTVGRIRSPMATVTRKQTGG</sequence>
<dbReference type="PIR" id="S73035">
    <property type="entry name" value="S73035"/>
</dbReference>